<evidence type="ECO:0000313" key="1">
    <source>
        <dbReference type="EMBL" id="KAL3052064.1"/>
    </source>
</evidence>
<dbReference type="EMBL" id="JBIYXZ010002079">
    <property type="protein sequence ID" value="KAL3052064.1"/>
    <property type="molecule type" value="Genomic_DNA"/>
</dbReference>
<keyword evidence="2" id="KW-1185">Reference proteome</keyword>
<reference evidence="1 2" key="2">
    <citation type="journal article" date="2024" name="G3 (Bethesda)">
        <title>The genome of the cryopelagic Antarctic bald notothen, Trematomus borchgrevinki.</title>
        <authorList>
            <person name="Rayamajhi N."/>
            <person name="Rivera-Colon A.G."/>
            <person name="Minhas B.F."/>
            <person name="Cheng C.C."/>
            <person name="Catchen J.M."/>
        </authorList>
    </citation>
    <scope>NUCLEOTIDE SEQUENCE [LARGE SCALE GENOMIC DNA]</scope>
    <source>
        <strain evidence="1">AGRC-2024</strain>
    </source>
</reference>
<sequence>MTETTIQLPEVNVATVTQWFSRRCRSQEQQVLKQGIPAPDAPMAGPEQLLVAMQKGICILAVWLSLTPLFCHQTLLVRQSSRTDPNQCPSPRSHHHLHTMLFPSLHQHHTWYHLCSFLKCLDPHRLCLEALR</sequence>
<proteinExistence type="predicted"/>
<organism evidence="1 2">
    <name type="scientific">Pagothenia borchgrevinki</name>
    <name type="common">Bald rockcod</name>
    <name type="synonym">Trematomus borchgrevinki</name>
    <dbReference type="NCBI Taxonomy" id="8213"/>
    <lineage>
        <taxon>Eukaryota</taxon>
        <taxon>Metazoa</taxon>
        <taxon>Chordata</taxon>
        <taxon>Craniata</taxon>
        <taxon>Vertebrata</taxon>
        <taxon>Euteleostomi</taxon>
        <taxon>Actinopterygii</taxon>
        <taxon>Neopterygii</taxon>
        <taxon>Teleostei</taxon>
        <taxon>Neoteleostei</taxon>
        <taxon>Acanthomorphata</taxon>
        <taxon>Eupercaria</taxon>
        <taxon>Perciformes</taxon>
        <taxon>Notothenioidei</taxon>
        <taxon>Nototheniidae</taxon>
        <taxon>Pagothenia</taxon>
    </lineage>
</organism>
<dbReference type="AlphaFoldDB" id="A0ABD2GDJ1"/>
<dbReference type="Proteomes" id="UP001619887">
    <property type="component" value="Unassembled WGS sequence"/>
</dbReference>
<name>A0ABD2GDJ1_PAGBO</name>
<accession>A0ABD2GDJ1</accession>
<protein>
    <recommendedName>
        <fullName evidence="3">Homeobox domain-containing protein</fullName>
    </recommendedName>
</protein>
<reference evidence="1 2" key="1">
    <citation type="journal article" date="2022" name="G3 (Bethesda)">
        <title>Evaluating Illumina-, Nanopore-, and PacBio-based genome assembly strategies with the bald notothen, Trematomus borchgrevinki.</title>
        <authorList>
            <person name="Rayamajhi N."/>
            <person name="Cheng C.C."/>
            <person name="Catchen J.M."/>
        </authorList>
    </citation>
    <scope>NUCLEOTIDE SEQUENCE [LARGE SCALE GENOMIC DNA]</scope>
    <source>
        <strain evidence="1">AGRC-2024</strain>
    </source>
</reference>
<gene>
    <name evidence="1" type="ORF">OYC64_004757</name>
</gene>
<evidence type="ECO:0008006" key="3">
    <source>
        <dbReference type="Google" id="ProtNLM"/>
    </source>
</evidence>
<evidence type="ECO:0000313" key="2">
    <source>
        <dbReference type="Proteomes" id="UP001619887"/>
    </source>
</evidence>
<comment type="caution">
    <text evidence="1">The sequence shown here is derived from an EMBL/GenBank/DDBJ whole genome shotgun (WGS) entry which is preliminary data.</text>
</comment>